<reference evidence="10" key="2">
    <citation type="submission" date="2025-08" db="UniProtKB">
        <authorList>
            <consortium name="Ensembl"/>
        </authorList>
    </citation>
    <scope>IDENTIFICATION</scope>
</reference>
<dbReference type="InterPro" id="IPR050359">
    <property type="entry name" value="bHLH_transcription_factors"/>
</dbReference>
<reference evidence="11" key="1">
    <citation type="journal article" date="2004" name="Nature">
        <title>Genome duplication in the teleost fish Tetraodon nigroviridis reveals the early vertebrate proto-karyotype.</title>
        <authorList>
            <person name="Jaillon O."/>
            <person name="Aury J.-M."/>
            <person name="Brunet F."/>
            <person name="Petit J.-L."/>
            <person name="Stange-Thomann N."/>
            <person name="Mauceli E."/>
            <person name="Bouneau L."/>
            <person name="Fischer C."/>
            <person name="Ozouf-Costaz C."/>
            <person name="Bernot A."/>
            <person name="Nicaud S."/>
            <person name="Jaffe D."/>
            <person name="Fisher S."/>
            <person name="Lutfalla G."/>
            <person name="Dossat C."/>
            <person name="Segurens B."/>
            <person name="Dasilva C."/>
            <person name="Salanoubat M."/>
            <person name="Levy M."/>
            <person name="Boudet N."/>
            <person name="Castellano S."/>
            <person name="Anthouard V."/>
            <person name="Jubin C."/>
            <person name="Castelli V."/>
            <person name="Katinka M."/>
            <person name="Vacherie B."/>
            <person name="Biemont C."/>
            <person name="Skalli Z."/>
            <person name="Cattolico L."/>
            <person name="Poulain J."/>
            <person name="De Berardinis V."/>
            <person name="Cruaud C."/>
            <person name="Duprat S."/>
            <person name="Brottier P."/>
            <person name="Coutanceau J.-P."/>
            <person name="Gouzy J."/>
            <person name="Parra G."/>
            <person name="Lardier G."/>
            <person name="Chapple C."/>
            <person name="McKernan K.J."/>
            <person name="McEwan P."/>
            <person name="Bosak S."/>
            <person name="Kellis M."/>
            <person name="Volff J.-N."/>
            <person name="Guigo R."/>
            <person name="Zody M.C."/>
            <person name="Mesirov J."/>
            <person name="Lindblad-Toh K."/>
            <person name="Birren B."/>
            <person name="Nusbaum C."/>
            <person name="Kahn D."/>
            <person name="Robinson-Rechavi M."/>
            <person name="Laudet V."/>
            <person name="Schachter V."/>
            <person name="Quetier F."/>
            <person name="Saurin W."/>
            <person name="Scarpelli C."/>
            <person name="Wincker P."/>
            <person name="Lander E.S."/>
            <person name="Weissenbach J."/>
            <person name="Roest Crollius H."/>
        </authorList>
    </citation>
    <scope>NUCLEOTIDE SEQUENCE [LARGE SCALE GENOMIC DNA]</scope>
</reference>
<dbReference type="GO" id="GO:0060119">
    <property type="term" value="P:inner ear receptor cell development"/>
    <property type="evidence" value="ECO:0007669"/>
    <property type="project" value="Ensembl"/>
</dbReference>
<dbReference type="InterPro" id="IPR032661">
    <property type="entry name" value="ATOH1_bHLH"/>
</dbReference>
<feature type="compositionally biased region" description="Basic and acidic residues" evidence="8">
    <location>
        <begin position="273"/>
        <end position="297"/>
    </location>
</feature>
<dbReference type="InterPro" id="IPR011598">
    <property type="entry name" value="bHLH_dom"/>
</dbReference>
<keyword evidence="3" id="KW-0221">Differentiation</keyword>
<dbReference type="GO" id="GO:0061564">
    <property type="term" value="P:axon development"/>
    <property type="evidence" value="ECO:0007669"/>
    <property type="project" value="TreeGrafter"/>
</dbReference>
<dbReference type="AlphaFoldDB" id="H3DJN4"/>
<dbReference type="InParanoid" id="H3DJN4"/>
<keyword evidence="6" id="KW-0804">Transcription</keyword>
<evidence type="ECO:0000256" key="8">
    <source>
        <dbReference type="SAM" id="MobiDB-lite"/>
    </source>
</evidence>
<dbReference type="STRING" id="99883.ENSTNIP00000020730"/>
<dbReference type="Pfam" id="PF00010">
    <property type="entry name" value="HLH"/>
    <property type="match status" value="1"/>
</dbReference>
<reference evidence="10" key="3">
    <citation type="submission" date="2025-09" db="UniProtKB">
        <authorList>
            <consortium name="Ensembl"/>
        </authorList>
    </citation>
    <scope>IDENTIFICATION</scope>
</reference>
<sequence>QSPGEEQRLSESRYLPGLALVDGGSDSRAWLALVQPPGTCAAHAASSEYLQHSPCPSTGSYQDNGSPDSQSHPSPPSYRKTAKSSSSIKVRDLCRLKGAVAGPEVDTSARQRAPSSKPINGVQKQRRVAANARERRRMHGLNHAFDELRSVIPAFDNDKKLSKYETLQMAQIYINALAELLQGPGSSSSSSSPDSLGSHSAQEEKDKSSPTTCRTPGVAHVPANGLPVHISGMTFHSPLDEGSFSAMVEEAMCLPSPPSSTRASGSLVPMGSGRKDSPRSDGEFSPHSHFSDSDEIA</sequence>
<evidence type="ECO:0000256" key="1">
    <source>
        <dbReference type="ARBA" id="ARBA00004123"/>
    </source>
</evidence>
<evidence type="ECO:0000313" key="10">
    <source>
        <dbReference type="Ensembl" id="ENSTNIP00000020730.1"/>
    </source>
</evidence>
<name>H3DJN4_TETNG</name>
<evidence type="ECO:0000256" key="4">
    <source>
        <dbReference type="ARBA" id="ARBA00022902"/>
    </source>
</evidence>
<dbReference type="GO" id="GO:0046983">
    <property type="term" value="F:protein dimerization activity"/>
    <property type="evidence" value="ECO:0007669"/>
    <property type="project" value="InterPro"/>
</dbReference>
<dbReference type="InterPro" id="IPR036638">
    <property type="entry name" value="HLH_DNA-bd_sf"/>
</dbReference>
<evidence type="ECO:0000313" key="11">
    <source>
        <dbReference type="Proteomes" id="UP000007303"/>
    </source>
</evidence>
<evidence type="ECO:0000256" key="6">
    <source>
        <dbReference type="ARBA" id="ARBA00023163"/>
    </source>
</evidence>
<dbReference type="GeneTree" id="ENSGT00940000160064"/>
<accession>H3DJN4</accession>
<dbReference type="SUPFAM" id="SSF47459">
    <property type="entry name" value="HLH, helix-loop-helix DNA-binding domain"/>
    <property type="match status" value="1"/>
</dbReference>
<evidence type="ECO:0000256" key="5">
    <source>
        <dbReference type="ARBA" id="ARBA00023015"/>
    </source>
</evidence>
<dbReference type="Gene3D" id="4.10.280.10">
    <property type="entry name" value="Helix-loop-helix DNA-binding domain"/>
    <property type="match status" value="1"/>
</dbReference>
<proteinExistence type="predicted"/>
<feature type="domain" description="BHLH" evidence="9">
    <location>
        <begin position="125"/>
        <end position="177"/>
    </location>
</feature>
<keyword evidence="11" id="KW-1185">Reference proteome</keyword>
<feature type="region of interest" description="Disordered" evidence="8">
    <location>
        <begin position="183"/>
        <end position="220"/>
    </location>
</feature>
<dbReference type="HOGENOM" id="CLU_083039_0_0_1"/>
<dbReference type="Ensembl" id="ENSTNIT00000020963.1">
    <property type="protein sequence ID" value="ENSTNIP00000020730.1"/>
    <property type="gene ID" value="ENSTNIG00000017584.1"/>
</dbReference>
<dbReference type="FunCoup" id="H3DJN4">
    <property type="interactions" value="54"/>
</dbReference>
<protein>
    <submittedName>
        <fullName evidence="10">Atonal bHLH transcription factor 1a</fullName>
    </submittedName>
</protein>
<feature type="region of interest" description="Disordered" evidence="8">
    <location>
        <begin position="48"/>
        <end position="128"/>
    </location>
</feature>
<evidence type="ECO:0000256" key="7">
    <source>
        <dbReference type="ARBA" id="ARBA00023242"/>
    </source>
</evidence>
<dbReference type="PANTHER" id="PTHR19290">
    <property type="entry name" value="BASIC HELIX-LOOP-HELIX PROTEIN NEUROGENIN-RELATED"/>
    <property type="match status" value="1"/>
</dbReference>
<dbReference type="GO" id="GO:0000981">
    <property type="term" value="F:DNA-binding transcription factor activity, RNA polymerase II-specific"/>
    <property type="evidence" value="ECO:0007669"/>
    <property type="project" value="TreeGrafter"/>
</dbReference>
<evidence type="ECO:0000256" key="2">
    <source>
        <dbReference type="ARBA" id="ARBA00022473"/>
    </source>
</evidence>
<feature type="compositionally biased region" description="Low complexity" evidence="8">
    <location>
        <begin position="186"/>
        <end position="200"/>
    </location>
</feature>
<organism evidence="10 11">
    <name type="scientific">Tetraodon nigroviridis</name>
    <name type="common">Spotted green pufferfish</name>
    <name type="synonym">Chelonodon nigroviridis</name>
    <dbReference type="NCBI Taxonomy" id="99883"/>
    <lineage>
        <taxon>Eukaryota</taxon>
        <taxon>Metazoa</taxon>
        <taxon>Chordata</taxon>
        <taxon>Craniata</taxon>
        <taxon>Vertebrata</taxon>
        <taxon>Euteleostomi</taxon>
        <taxon>Actinopterygii</taxon>
        <taxon>Neopterygii</taxon>
        <taxon>Teleostei</taxon>
        <taxon>Neoteleostei</taxon>
        <taxon>Acanthomorphata</taxon>
        <taxon>Eupercaria</taxon>
        <taxon>Tetraodontiformes</taxon>
        <taxon>Tetradontoidea</taxon>
        <taxon>Tetraodontidae</taxon>
        <taxon>Tetraodon</taxon>
    </lineage>
</organism>
<dbReference type="GO" id="GO:0042668">
    <property type="term" value="P:auditory receptor cell fate determination"/>
    <property type="evidence" value="ECO:0007669"/>
    <property type="project" value="Ensembl"/>
</dbReference>
<evidence type="ECO:0000256" key="3">
    <source>
        <dbReference type="ARBA" id="ARBA00022782"/>
    </source>
</evidence>
<keyword evidence="5" id="KW-0805">Transcription regulation</keyword>
<evidence type="ECO:0000259" key="9">
    <source>
        <dbReference type="PROSITE" id="PS50888"/>
    </source>
</evidence>
<dbReference type="GO" id="GO:0045944">
    <property type="term" value="P:positive regulation of transcription by RNA polymerase II"/>
    <property type="evidence" value="ECO:0007669"/>
    <property type="project" value="TreeGrafter"/>
</dbReference>
<keyword evidence="7" id="KW-0539">Nucleus</keyword>
<dbReference type="GO" id="GO:0003682">
    <property type="term" value="F:chromatin binding"/>
    <property type="evidence" value="ECO:0007669"/>
    <property type="project" value="Ensembl"/>
</dbReference>
<dbReference type="SMART" id="SM00353">
    <property type="entry name" value="HLH"/>
    <property type="match status" value="1"/>
</dbReference>
<feature type="compositionally biased region" description="Polar residues" evidence="8">
    <location>
        <begin position="108"/>
        <end position="118"/>
    </location>
</feature>
<dbReference type="PROSITE" id="PS50888">
    <property type="entry name" value="BHLH"/>
    <property type="match status" value="1"/>
</dbReference>
<dbReference type="GO" id="GO:0070888">
    <property type="term" value="F:E-box binding"/>
    <property type="evidence" value="ECO:0007669"/>
    <property type="project" value="TreeGrafter"/>
</dbReference>
<keyword evidence="4" id="KW-0524">Neurogenesis</keyword>
<dbReference type="Proteomes" id="UP000007303">
    <property type="component" value="Unassembled WGS sequence"/>
</dbReference>
<comment type="subcellular location">
    <subcellularLocation>
        <location evidence="1">Nucleus</location>
    </subcellularLocation>
</comment>
<dbReference type="PANTHER" id="PTHR19290:SF82">
    <property type="entry name" value="TRANSCRIPTION FACTOR ATOH1"/>
    <property type="match status" value="1"/>
</dbReference>
<dbReference type="FunFam" id="4.10.280.10:FF:000025">
    <property type="entry name" value="protein atonal homolog 7"/>
    <property type="match status" value="1"/>
</dbReference>
<dbReference type="GO" id="GO:0035675">
    <property type="term" value="P:neuromast hair cell development"/>
    <property type="evidence" value="ECO:0007669"/>
    <property type="project" value="Ensembl"/>
</dbReference>
<dbReference type="OMA" id="KEMCEMQ"/>
<keyword evidence="2" id="KW-0217">Developmental protein</keyword>
<feature type="compositionally biased region" description="Polar residues" evidence="8">
    <location>
        <begin position="48"/>
        <end position="65"/>
    </location>
</feature>
<feature type="region of interest" description="Disordered" evidence="8">
    <location>
        <begin position="254"/>
        <end position="297"/>
    </location>
</feature>
<dbReference type="GO" id="GO:0048923">
    <property type="term" value="P:posterior lateral line neuromast hair cell differentiation"/>
    <property type="evidence" value="ECO:0007669"/>
    <property type="project" value="Ensembl"/>
</dbReference>
<dbReference type="GO" id="GO:0005634">
    <property type="term" value="C:nucleus"/>
    <property type="evidence" value="ECO:0007669"/>
    <property type="project" value="UniProtKB-SubCell"/>
</dbReference>
<dbReference type="CDD" id="cd19713">
    <property type="entry name" value="bHLH_TS_ATOH1"/>
    <property type="match status" value="1"/>
</dbReference>